<dbReference type="AlphaFoldDB" id="A0AAD8HFE2"/>
<accession>A0AAD8HFE2</accession>
<dbReference type="Proteomes" id="UP001237642">
    <property type="component" value="Unassembled WGS sequence"/>
</dbReference>
<dbReference type="InterPro" id="IPR021998">
    <property type="entry name" value="Alfin_N"/>
</dbReference>
<feature type="compositionally biased region" description="Acidic residues" evidence="12">
    <location>
        <begin position="180"/>
        <end position="191"/>
    </location>
</feature>
<feature type="compositionally biased region" description="Polar residues" evidence="12">
    <location>
        <begin position="148"/>
        <end position="171"/>
    </location>
</feature>
<protein>
    <recommendedName>
        <fullName evidence="11">PHD finger protein ALFIN-LIKE</fullName>
    </recommendedName>
</protein>
<evidence type="ECO:0000256" key="5">
    <source>
        <dbReference type="ARBA" id="ARBA00022833"/>
    </source>
</evidence>
<dbReference type="PROSITE" id="PS01359">
    <property type="entry name" value="ZF_PHD_1"/>
    <property type="match status" value="1"/>
</dbReference>
<evidence type="ECO:0000259" key="13">
    <source>
        <dbReference type="PROSITE" id="PS50016"/>
    </source>
</evidence>
<evidence type="ECO:0000256" key="11">
    <source>
        <dbReference type="RuleBase" id="RU369089"/>
    </source>
</evidence>
<dbReference type="SMART" id="SM00249">
    <property type="entry name" value="PHD"/>
    <property type="match status" value="1"/>
</dbReference>
<evidence type="ECO:0000256" key="8">
    <source>
        <dbReference type="ARBA" id="ARBA00023163"/>
    </source>
</evidence>
<keyword evidence="7 11" id="KW-0805">Transcription regulation</keyword>
<dbReference type="EMBL" id="JAUIZM010000009">
    <property type="protein sequence ID" value="KAK1365203.1"/>
    <property type="molecule type" value="Genomic_DNA"/>
</dbReference>
<comment type="domain">
    <text evidence="11">The PHD-type zinc finger mediates the binding to H3K4me3.</text>
</comment>
<feature type="domain" description="PHD-type" evidence="13">
    <location>
        <begin position="195"/>
        <end position="247"/>
    </location>
</feature>
<evidence type="ECO:0000256" key="9">
    <source>
        <dbReference type="ARBA" id="ARBA00023242"/>
    </source>
</evidence>
<dbReference type="GO" id="GO:0006355">
    <property type="term" value="P:regulation of DNA-templated transcription"/>
    <property type="evidence" value="ECO:0007669"/>
    <property type="project" value="UniProtKB-UniRule"/>
</dbReference>
<dbReference type="PANTHER" id="PTHR12321:SF157">
    <property type="entry name" value="PHD FINGER PROTEIN ALFIN-LIKE"/>
    <property type="match status" value="1"/>
</dbReference>
<evidence type="ECO:0000256" key="1">
    <source>
        <dbReference type="ARBA" id="ARBA00004123"/>
    </source>
</evidence>
<comment type="function">
    <text evidence="11">Histone-binding component that specifically recognizes H3 tails trimethylated on 'Lys-4' (H3K4me3), which mark transcription start sites of virtually all active genes.</text>
</comment>
<dbReference type="PANTHER" id="PTHR12321">
    <property type="entry name" value="CPG BINDING PROTEIN"/>
    <property type="match status" value="1"/>
</dbReference>
<feature type="region of interest" description="Disordered" evidence="12">
    <location>
        <begin position="143"/>
        <end position="191"/>
    </location>
</feature>
<evidence type="ECO:0000313" key="15">
    <source>
        <dbReference type="Proteomes" id="UP001237642"/>
    </source>
</evidence>
<dbReference type="InterPro" id="IPR019787">
    <property type="entry name" value="Znf_PHD-finger"/>
</dbReference>
<evidence type="ECO:0000256" key="2">
    <source>
        <dbReference type="ARBA" id="ARBA00010445"/>
    </source>
</evidence>
<dbReference type="GO" id="GO:0008270">
    <property type="term" value="F:zinc ion binding"/>
    <property type="evidence" value="ECO:0007669"/>
    <property type="project" value="UniProtKB-KW"/>
</dbReference>
<keyword evidence="6 11" id="KW-0156">Chromatin regulator</keyword>
<dbReference type="InterPro" id="IPR019786">
    <property type="entry name" value="Zinc_finger_PHD-type_CS"/>
</dbReference>
<organism evidence="14 15">
    <name type="scientific">Heracleum sosnowskyi</name>
    <dbReference type="NCBI Taxonomy" id="360622"/>
    <lineage>
        <taxon>Eukaryota</taxon>
        <taxon>Viridiplantae</taxon>
        <taxon>Streptophyta</taxon>
        <taxon>Embryophyta</taxon>
        <taxon>Tracheophyta</taxon>
        <taxon>Spermatophyta</taxon>
        <taxon>Magnoliopsida</taxon>
        <taxon>eudicotyledons</taxon>
        <taxon>Gunneridae</taxon>
        <taxon>Pentapetalae</taxon>
        <taxon>asterids</taxon>
        <taxon>campanulids</taxon>
        <taxon>Apiales</taxon>
        <taxon>Apiaceae</taxon>
        <taxon>Apioideae</taxon>
        <taxon>apioid superclade</taxon>
        <taxon>Tordylieae</taxon>
        <taxon>Tordyliinae</taxon>
        <taxon>Heracleum</taxon>
    </lineage>
</organism>
<reference evidence="14" key="2">
    <citation type="submission" date="2023-05" db="EMBL/GenBank/DDBJ databases">
        <authorList>
            <person name="Schelkunov M.I."/>
        </authorList>
    </citation>
    <scope>NUCLEOTIDE SEQUENCE</scope>
    <source>
        <strain evidence="14">Hsosn_3</strain>
        <tissue evidence="14">Leaf</tissue>
    </source>
</reference>
<dbReference type="GO" id="GO:0006325">
    <property type="term" value="P:chromatin organization"/>
    <property type="evidence" value="ECO:0007669"/>
    <property type="project" value="UniProtKB-UniRule"/>
</dbReference>
<comment type="subcellular location">
    <subcellularLocation>
        <location evidence="1 11">Nucleus</location>
    </subcellularLocation>
</comment>
<keyword evidence="9 11" id="KW-0539">Nucleus</keyword>
<dbReference type="SUPFAM" id="SSF57903">
    <property type="entry name" value="FYVE/PHD zinc finger"/>
    <property type="match status" value="1"/>
</dbReference>
<evidence type="ECO:0000256" key="4">
    <source>
        <dbReference type="ARBA" id="ARBA00022771"/>
    </source>
</evidence>
<keyword evidence="5 11" id="KW-0862">Zinc</keyword>
<dbReference type="GO" id="GO:0000976">
    <property type="term" value="F:transcription cis-regulatory region binding"/>
    <property type="evidence" value="ECO:0007669"/>
    <property type="project" value="TreeGrafter"/>
</dbReference>
<gene>
    <name evidence="14" type="ORF">POM88_040764</name>
</gene>
<proteinExistence type="inferred from homology"/>
<dbReference type="GO" id="GO:0005634">
    <property type="term" value="C:nucleus"/>
    <property type="evidence" value="ECO:0007669"/>
    <property type="project" value="UniProtKB-SubCell"/>
</dbReference>
<dbReference type="Pfam" id="PF00628">
    <property type="entry name" value="PHD"/>
    <property type="match status" value="1"/>
</dbReference>
<keyword evidence="4 10" id="KW-0863">Zinc-finger</keyword>
<comment type="subunit">
    <text evidence="11">Interacts with H3K4me3 and to a lesser extent with H3K4me2.</text>
</comment>
<evidence type="ECO:0000313" key="14">
    <source>
        <dbReference type="EMBL" id="KAK1365203.1"/>
    </source>
</evidence>
<sequence>MEGGYAPRTVEEVYVDFKARRTALIKALTIDVAEFYQLCDPEKENLCLYGYPNEQWEVNLPADEVPPELPEPALGINFARDGMKEKDWLSLVAVHSDTWLISVAFYFGSRFGFDRDDRKRLFGLINELPTVFEVVAGIAKKNPRERSAVSNQSSTKAKSNTRGRGSESQGKYTKMQGKDSDEEGLEEEEEEDHGDTLCGACGGDYAADEFWICCDVCEKWFHGKCVKITPARAEHIKQYKCPACSSSKKVRV</sequence>
<dbReference type="InterPro" id="IPR001965">
    <property type="entry name" value="Znf_PHD"/>
</dbReference>
<dbReference type="InterPro" id="IPR011011">
    <property type="entry name" value="Znf_FYVE_PHD"/>
</dbReference>
<name>A0AAD8HFE2_9APIA</name>
<comment type="similarity">
    <text evidence="2 11">Belongs to the Alfin family.</text>
</comment>
<comment type="caution">
    <text evidence="14">The sequence shown here is derived from an EMBL/GenBank/DDBJ whole genome shotgun (WGS) entry which is preliminary data.</text>
</comment>
<dbReference type="Pfam" id="PF12165">
    <property type="entry name" value="Alfin"/>
    <property type="match status" value="1"/>
</dbReference>
<keyword evidence="3 11" id="KW-0479">Metal-binding</keyword>
<reference evidence="14" key="1">
    <citation type="submission" date="2023-02" db="EMBL/GenBank/DDBJ databases">
        <title>Genome of toxic invasive species Heracleum sosnowskyi carries increased number of genes despite the absence of recent whole-genome duplications.</title>
        <authorList>
            <person name="Schelkunov M."/>
            <person name="Shtratnikova V."/>
            <person name="Makarenko M."/>
            <person name="Klepikova A."/>
            <person name="Omelchenko D."/>
            <person name="Novikova G."/>
            <person name="Obukhova E."/>
            <person name="Bogdanov V."/>
            <person name="Penin A."/>
            <person name="Logacheva M."/>
        </authorList>
    </citation>
    <scope>NUCLEOTIDE SEQUENCE</scope>
    <source>
        <strain evidence="14">Hsosn_3</strain>
        <tissue evidence="14">Leaf</tissue>
    </source>
</reference>
<dbReference type="GO" id="GO:0042393">
    <property type="term" value="F:histone binding"/>
    <property type="evidence" value="ECO:0007669"/>
    <property type="project" value="UniProtKB-UniRule"/>
</dbReference>
<dbReference type="InterPro" id="IPR044104">
    <property type="entry name" value="PHD_AL_plant"/>
</dbReference>
<dbReference type="PROSITE" id="PS50016">
    <property type="entry name" value="ZF_PHD_2"/>
    <property type="match status" value="1"/>
</dbReference>
<dbReference type="FunFam" id="3.30.40.10:FF:000306">
    <property type="entry name" value="PHD finger alfin-like protein"/>
    <property type="match status" value="1"/>
</dbReference>
<evidence type="ECO:0000256" key="12">
    <source>
        <dbReference type="SAM" id="MobiDB-lite"/>
    </source>
</evidence>
<dbReference type="InterPro" id="IPR045104">
    <property type="entry name" value="Alfin"/>
</dbReference>
<evidence type="ECO:0000256" key="10">
    <source>
        <dbReference type="PROSITE-ProRule" id="PRU00146"/>
    </source>
</evidence>
<keyword evidence="8 11" id="KW-0804">Transcription</keyword>
<evidence type="ECO:0000256" key="6">
    <source>
        <dbReference type="ARBA" id="ARBA00022853"/>
    </source>
</evidence>
<keyword evidence="15" id="KW-1185">Reference proteome</keyword>
<dbReference type="InterPro" id="IPR013083">
    <property type="entry name" value="Znf_RING/FYVE/PHD"/>
</dbReference>
<dbReference type="GO" id="GO:0003712">
    <property type="term" value="F:transcription coregulator activity"/>
    <property type="evidence" value="ECO:0007669"/>
    <property type="project" value="TreeGrafter"/>
</dbReference>
<evidence type="ECO:0000256" key="7">
    <source>
        <dbReference type="ARBA" id="ARBA00023015"/>
    </source>
</evidence>
<dbReference type="CDD" id="cd15613">
    <property type="entry name" value="PHD_AL_plant"/>
    <property type="match status" value="1"/>
</dbReference>
<evidence type="ECO:0000256" key="3">
    <source>
        <dbReference type="ARBA" id="ARBA00022723"/>
    </source>
</evidence>
<dbReference type="Gene3D" id="3.30.40.10">
    <property type="entry name" value="Zinc/RING finger domain, C3HC4 (zinc finger)"/>
    <property type="match status" value="1"/>
</dbReference>